<dbReference type="CDD" id="cd00084">
    <property type="entry name" value="HMG-box_SF"/>
    <property type="match status" value="1"/>
</dbReference>
<keyword evidence="2" id="KW-0539">Nucleus</keyword>
<dbReference type="OMA" id="PFTRWIR"/>
<dbReference type="KEGG" id="cci:CC1G_13078"/>
<dbReference type="RefSeq" id="XP_001834894.1">
    <property type="nucleotide sequence ID" value="XM_001834842.2"/>
</dbReference>
<dbReference type="EMBL" id="AACS02000012">
    <property type="protein sequence ID" value="EAU86918.1"/>
    <property type="molecule type" value="Genomic_DNA"/>
</dbReference>
<dbReference type="InterPro" id="IPR009071">
    <property type="entry name" value="HMG_box_dom"/>
</dbReference>
<reference evidence="5 6" key="1">
    <citation type="journal article" date="2010" name="Proc. Natl. Acad. Sci. U.S.A.">
        <title>Insights into evolution of multicellular fungi from the assembled chromosomes of the mushroom Coprinopsis cinerea (Coprinus cinereus).</title>
        <authorList>
            <person name="Stajich J.E."/>
            <person name="Wilke S.K."/>
            <person name="Ahren D."/>
            <person name="Au C.H."/>
            <person name="Birren B.W."/>
            <person name="Borodovsky M."/>
            <person name="Burns C."/>
            <person name="Canback B."/>
            <person name="Casselton L.A."/>
            <person name="Cheng C.K."/>
            <person name="Deng J."/>
            <person name="Dietrich F.S."/>
            <person name="Fargo D.C."/>
            <person name="Farman M.L."/>
            <person name="Gathman A.C."/>
            <person name="Goldberg J."/>
            <person name="Guigo R."/>
            <person name="Hoegger P.J."/>
            <person name="Hooker J.B."/>
            <person name="Huggins A."/>
            <person name="James T.Y."/>
            <person name="Kamada T."/>
            <person name="Kilaru S."/>
            <person name="Kodira C."/>
            <person name="Kues U."/>
            <person name="Kupfer D."/>
            <person name="Kwan H.S."/>
            <person name="Lomsadze A."/>
            <person name="Li W."/>
            <person name="Lilly W.W."/>
            <person name="Ma L.J."/>
            <person name="Mackey A.J."/>
            <person name="Manning G."/>
            <person name="Martin F."/>
            <person name="Muraguchi H."/>
            <person name="Natvig D.O."/>
            <person name="Palmerini H."/>
            <person name="Ramesh M.A."/>
            <person name="Rehmeyer C.J."/>
            <person name="Roe B.A."/>
            <person name="Shenoy N."/>
            <person name="Stanke M."/>
            <person name="Ter-Hovhannisyan V."/>
            <person name="Tunlid A."/>
            <person name="Velagapudi R."/>
            <person name="Vision T.J."/>
            <person name="Zeng Q."/>
            <person name="Zolan M.E."/>
            <person name="Pukkila P.J."/>
        </authorList>
    </citation>
    <scope>NUCLEOTIDE SEQUENCE [LARGE SCALE GENOMIC DNA]</scope>
    <source>
        <strain evidence="6">Okayama-7 / 130 / ATCC MYA-4618 / FGSC 9003</strain>
    </source>
</reference>
<proteinExistence type="predicted"/>
<dbReference type="Proteomes" id="UP000001861">
    <property type="component" value="Unassembled WGS sequence"/>
</dbReference>
<feature type="compositionally biased region" description="Basic and acidic residues" evidence="3">
    <location>
        <begin position="200"/>
        <end position="218"/>
    </location>
</feature>
<dbReference type="OrthoDB" id="1919336at2759"/>
<feature type="domain" description="HMG box" evidence="4">
    <location>
        <begin position="151"/>
        <end position="225"/>
    </location>
</feature>
<accession>A8NMD3</accession>
<dbReference type="GO" id="GO:0005634">
    <property type="term" value="C:nucleus"/>
    <property type="evidence" value="ECO:0007669"/>
    <property type="project" value="UniProtKB-UniRule"/>
</dbReference>
<keyword evidence="6" id="KW-1185">Reference proteome</keyword>
<keyword evidence="1 2" id="KW-0238">DNA-binding</keyword>
<feature type="DNA-binding region" description="HMG box" evidence="2">
    <location>
        <begin position="58"/>
        <end position="123"/>
    </location>
</feature>
<dbReference type="GeneID" id="6011419"/>
<gene>
    <name evidence="5" type="ORF">CC1G_13078</name>
</gene>
<dbReference type="Gene3D" id="1.10.30.10">
    <property type="entry name" value="High mobility group box domain"/>
    <property type="match status" value="2"/>
</dbReference>
<evidence type="ECO:0000256" key="2">
    <source>
        <dbReference type="PROSITE-ProRule" id="PRU00267"/>
    </source>
</evidence>
<feature type="DNA-binding region" description="HMG box" evidence="2">
    <location>
        <begin position="151"/>
        <end position="225"/>
    </location>
</feature>
<evidence type="ECO:0000313" key="5">
    <source>
        <dbReference type="EMBL" id="EAU86918.1"/>
    </source>
</evidence>
<evidence type="ECO:0000259" key="4">
    <source>
        <dbReference type="PROSITE" id="PS50118"/>
    </source>
</evidence>
<feature type="region of interest" description="Disordered" evidence="3">
    <location>
        <begin position="200"/>
        <end position="226"/>
    </location>
</feature>
<feature type="domain" description="HMG box" evidence="4">
    <location>
        <begin position="58"/>
        <end position="123"/>
    </location>
</feature>
<dbReference type="STRING" id="240176.A8NMD3"/>
<name>A8NMD3_COPC7</name>
<organism evidence="5 6">
    <name type="scientific">Coprinopsis cinerea (strain Okayama-7 / 130 / ATCC MYA-4618 / FGSC 9003)</name>
    <name type="common">Inky cap fungus</name>
    <name type="synonym">Hormographiella aspergillata</name>
    <dbReference type="NCBI Taxonomy" id="240176"/>
    <lineage>
        <taxon>Eukaryota</taxon>
        <taxon>Fungi</taxon>
        <taxon>Dikarya</taxon>
        <taxon>Basidiomycota</taxon>
        <taxon>Agaricomycotina</taxon>
        <taxon>Agaricomycetes</taxon>
        <taxon>Agaricomycetidae</taxon>
        <taxon>Agaricales</taxon>
        <taxon>Agaricineae</taxon>
        <taxon>Psathyrellaceae</taxon>
        <taxon>Coprinopsis</taxon>
    </lineage>
</organism>
<evidence type="ECO:0000256" key="3">
    <source>
        <dbReference type="SAM" id="MobiDB-lite"/>
    </source>
</evidence>
<dbReference type="PROSITE" id="PS50118">
    <property type="entry name" value="HMG_BOX_2"/>
    <property type="match status" value="2"/>
</dbReference>
<protein>
    <recommendedName>
        <fullName evidence="4">HMG box domain-containing protein</fullName>
    </recommendedName>
</protein>
<dbReference type="InParanoid" id="A8NMD3"/>
<dbReference type="SMART" id="SM00398">
    <property type="entry name" value="HMG"/>
    <property type="match status" value="2"/>
</dbReference>
<dbReference type="InterPro" id="IPR050342">
    <property type="entry name" value="HMGB"/>
</dbReference>
<dbReference type="PANTHER" id="PTHR48112">
    <property type="entry name" value="HIGH MOBILITY GROUP PROTEIN DSP1"/>
    <property type="match status" value="1"/>
</dbReference>
<evidence type="ECO:0000313" key="6">
    <source>
        <dbReference type="Proteomes" id="UP000001861"/>
    </source>
</evidence>
<dbReference type="SUPFAM" id="SSF47095">
    <property type="entry name" value="HMG-box"/>
    <property type="match status" value="2"/>
</dbReference>
<comment type="caution">
    <text evidence="5">The sequence shown here is derived from an EMBL/GenBank/DDBJ whole genome shotgun (WGS) entry which is preliminary data.</text>
</comment>
<dbReference type="VEuPathDB" id="FungiDB:CC1G_13078"/>
<dbReference type="Pfam" id="PF09011">
    <property type="entry name" value="HMG_box_2"/>
    <property type="match status" value="1"/>
</dbReference>
<dbReference type="AlphaFoldDB" id="A8NMD3"/>
<evidence type="ECO:0000256" key="1">
    <source>
        <dbReference type="ARBA" id="ARBA00023125"/>
    </source>
</evidence>
<sequence length="226" mass="25657">MFSALKAWRCASKPVQTALSRTVLRPAATFSTTAPCFEELEKAPRSRLSPAERAALPPRRPKSPYLRFFLEWINKNPSETRSFTENAVEASAAWRNLTLGEKANYAVPAAEKEEYQRKMEEWRKQADPKIVKSINEVRVNQGKPRLRPKVGTRSPGAFALFVKDWFAKHAASDMSPEERQKYSGSQRIALAAETWKALSEEEKKPYQDAAQKAREELLQRQGSTTS</sequence>
<dbReference type="InterPro" id="IPR036910">
    <property type="entry name" value="HMG_box_dom_sf"/>
</dbReference>
<dbReference type="GO" id="GO:0003677">
    <property type="term" value="F:DNA binding"/>
    <property type="evidence" value="ECO:0007669"/>
    <property type="project" value="UniProtKB-UniRule"/>
</dbReference>